<dbReference type="AlphaFoldDB" id="A0A0L8HTS9"/>
<gene>
    <name evidence="1" type="ORF">OCBIM_22007085mg</name>
</gene>
<name>A0A0L8HTS9_OCTBM</name>
<dbReference type="EMBL" id="KQ417377">
    <property type="protein sequence ID" value="KOF92180.1"/>
    <property type="molecule type" value="Genomic_DNA"/>
</dbReference>
<proteinExistence type="predicted"/>
<sequence>MHAHTHKHISEACDLQKSDQFLIFLHSCQEIFVMYEIKNFKSTYYLASHK</sequence>
<protein>
    <submittedName>
        <fullName evidence="1">Uncharacterized protein</fullName>
    </submittedName>
</protein>
<organism evidence="1">
    <name type="scientific">Octopus bimaculoides</name>
    <name type="common">California two-spotted octopus</name>
    <dbReference type="NCBI Taxonomy" id="37653"/>
    <lineage>
        <taxon>Eukaryota</taxon>
        <taxon>Metazoa</taxon>
        <taxon>Spiralia</taxon>
        <taxon>Lophotrochozoa</taxon>
        <taxon>Mollusca</taxon>
        <taxon>Cephalopoda</taxon>
        <taxon>Coleoidea</taxon>
        <taxon>Octopodiformes</taxon>
        <taxon>Octopoda</taxon>
        <taxon>Incirrata</taxon>
        <taxon>Octopodidae</taxon>
        <taxon>Octopus</taxon>
    </lineage>
</organism>
<evidence type="ECO:0000313" key="1">
    <source>
        <dbReference type="EMBL" id="KOF92180.1"/>
    </source>
</evidence>
<accession>A0A0L8HTS9</accession>
<reference evidence="1" key="1">
    <citation type="submission" date="2015-07" db="EMBL/GenBank/DDBJ databases">
        <title>MeaNS - Measles Nucleotide Surveillance Program.</title>
        <authorList>
            <person name="Tran T."/>
            <person name="Druce J."/>
        </authorList>
    </citation>
    <scope>NUCLEOTIDE SEQUENCE</scope>
    <source>
        <strain evidence="1">UCB-OBI-ISO-001</strain>
        <tissue evidence="1">Gonad</tissue>
    </source>
</reference>